<keyword evidence="1" id="KW-1133">Transmembrane helix</keyword>
<comment type="caution">
    <text evidence="2">The sequence shown here is derived from an EMBL/GenBank/DDBJ whole genome shotgun (WGS) entry which is preliminary data.</text>
</comment>
<reference evidence="2" key="1">
    <citation type="journal article" date="2012" name="Science">
        <title>Fermentation, hydrogen, and sulfur metabolism in multiple uncultivated bacterial phyla.</title>
        <authorList>
            <person name="Wrighton K.C."/>
            <person name="Thomas B.C."/>
            <person name="Sharon I."/>
            <person name="Miller C.S."/>
            <person name="Castelle C.J."/>
            <person name="VerBerkmoes N.C."/>
            <person name="Wilkins M.J."/>
            <person name="Hettich R.L."/>
            <person name="Lipton M.S."/>
            <person name="Williams K.H."/>
            <person name="Long P.E."/>
            <person name="Banfield J.F."/>
        </authorList>
    </citation>
    <scope>NUCLEOTIDE SEQUENCE [LARGE SCALE GENOMIC DNA]</scope>
</reference>
<feature type="transmembrane region" description="Helical" evidence="1">
    <location>
        <begin position="7"/>
        <end position="24"/>
    </location>
</feature>
<keyword evidence="1" id="KW-0812">Transmembrane</keyword>
<feature type="transmembrane region" description="Helical" evidence="1">
    <location>
        <begin position="80"/>
        <end position="101"/>
    </location>
</feature>
<feature type="transmembrane region" description="Helical" evidence="1">
    <location>
        <begin position="44"/>
        <end position="64"/>
    </location>
</feature>
<evidence type="ECO:0000313" key="2">
    <source>
        <dbReference type="EMBL" id="EKE28714.1"/>
    </source>
</evidence>
<gene>
    <name evidence="2" type="ORF">ACD_3C00025G0003</name>
</gene>
<dbReference type="EMBL" id="AMFJ01000299">
    <property type="protein sequence ID" value="EKE28714.1"/>
    <property type="molecule type" value="Genomic_DNA"/>
</dbReference>
<evidence type="ECO:0000256" key="1">
    <source>
        <dbReference type="SAM" id="Phobius"/>
    </source>
</evidence>
<proteinExistence type="predicted"/>
<protein>
    <submittedName>
        <fullName evidence="2">Uncharacterized protein</fullName>
    </submittedName>
</protein>
<dbReference type="AlphaFoldDB" id="K2GEP6"/>
<feature type="transmembrane region" description="Helical" evidence="1">
    <location>
        <begin position="113"/>
        <end position="140"/>
    </location>
</feature>
<organism evidence="2">
    <name type="scientific">uncultured bacterium</name>
    <name type="common">gcode 4</name>
    <dbReference type="NCBI Taxonomy" id="1234023"/>
    <lineage>
        <taxon>Bacteria</taxon>
        <taxon>environmental samples</taxon>
    </lineage>
</organism>
<keyword evidence="1" id="KW-0472">Membrane</keyword>
<name>K2GEP6_9BACT</name>
<accession>K2GEP6</accession>
<sequence>MKKIRLVIYIILVSFFLNFAWEFLQSPFYDCFKNTLESNYKHYLLAIIGDSAYTVLIYFILSIINKDFLWAVNSFNMKNLYISIGLWLILAIFIEYKWVFLLNKWVYSDLMPILFWIWIIPLIQMMILPLMSFKISVIFLNYKPEKIKNKF</sequence>